<dbReference type="EMBL" id="LUTY01001203">
    <property type="protein sequence ID" value="OAD22057.1"/>
    <property type="molecule type" value="Genomic_DNA"/>
</dbReference>
<keyword evidence="2" id="KW-1185">Reference proteome</keyword>
<dbReference type="Proteomes" id="UP000076962">
    <property type="component" value="Unassembled WGS sequence"/>
</dbReference>
<name>A0A176S293_9GAMM</name>
<protein>
    <submittedName>
        <fullName evidence="1">Nitrite oxidoreductase/nitrate reductase alpha subunit</fullName>
    </submittedName>
</protein>
<sequence length="80" mass="9284">HEQPGPVFTEQQREEWGDFVIWDENKNQPVAMNRDQIGKYFPGNPQLEGQFEVPLVSGETVKCRTVFDVTREMLDGSYTH</sequence>
<proteinExistence type="predicted"/>
<gene>
    <name evidence="1" type="ORF">THIOM_002163</name>
</gene>
<dbReference type="AlphaFoldDB" id="A0A176S293"/>
<accession>A0A176S293</accession>
<evidence type="ECO:0000313" key="1">
    <source>
        <dbReference type="EMBL" id="OAD22057.1"/>
    </source>
</evidence>
<comment type="caution">
    <text evidence="1">The sequence shown here is derived from an EMBL/GenBank/DDBJ whole genome shotgun (WGS) entry which is preliminary data.</text>
</comment>
<reference evidence="1 2" key="1">
    <citation type="submission" date="2016-05" db="EMBL/GenBank/DDBJ databases">
        <title>Single-cell genome of chain-forming Candidatus Thiomargarita nelsonii and comparison to other large sulfur-oxidizing bacteria.</title>
        <authorList>
            <person name="Winkel M."/>
            <person name="Salman V."/>
            <person name="Woyke T."/>
            <person name="Schulz-Vogt H."/>
            <person name="Richter M."/>
            <person name="Flood B."/>
            <person name="Bailey J."/>
            <person name="Amann R."/>
            <person name="Mussmann M."/>
        </authorList>
    </citation>
    <scope>NUCLEOTIDE SEQUENCE [LARGE SCALE GENOMIC DNA]</scope>
    <source>
        <strain evidence="1 2">THI036</strain>
    </source>
</reference>
<evidence type="ECO:0000313" key="2">
    <source>
        <dbReference type="Proteomes" id="UP000076962"/>
    </source>
</evidence>
<feature type="non-terminal residue" evidence="1">
    <location>
        <position position="1"/>
    </location>
</feature>
<organism evidence="1 2">
    <name type="scientific">Candidatus Thiomargarita nelsonii</name>
    <dbReference type="NCBI Taxonomy" id="1003181"/>
    <lineage>
        <taxon>Bacteria</taxon>
        <taxon>Pseudomonadati</taxon>
        <taxon>Pseudomonadota</taxon>
        <taxon>Gammaproteobacteria</taxon>
        <taxon>Thiotrichales</taxon>
        <taxon>Thiotrichaceae</taxon>
        <taxon>Thiomargarita</taxon>
    </lineage>
</organism>